<evidence type="ECO:0000259" key="1">
    <source>
        <dbReference type="Pfam" id="PF07929"/>
    </source>
</evidence>
<feature type="domain" description="Plasmid pRiA4b Orf3-like" evidence="1">
    <location>
        <begin position="3"/>
        <end position="140"/>
    </location>
</feature>
<dbReference type="AlphaFoldDB" id="A0A9D2FR33"/>
<dbReference type="PANTHER" id="PTHR41878">
    <property type="entry name" value="LEXA REPRESSOR-RELATED"/>
    <property type="match status" value="1"/>
</dbReference>
<dbReference type="SUPFAM" id="SSF159941">
    <property type="entry name" value="MM3350-like"/>
    <property type="match status" value="1"/>
</dbReference>
<reference evidence="2" key="1">
    <citation type="journal article" date="2021" name="PeerJ">
        <title>Extensive microbial diversity within the chicken gut microbiome revealed by metagenomics and culture.</title>
        <authorList>
            <person name="Gilroy R."/>
            <person name="Ravi A."/>
            <person name="Getino M."/>
            <person name="Pursley I."/>
            <person name="Horton D.L."/>
            <person name="Alikhan N.F."/>
            <person name="Baker D."/>
            <person name="Gharbi K."/>
            <person name="Hall N."/>
            <person name="Watson M."/>
            <person name="Adriaenssens E.M."/>
            <person name="Foster-Nyarko E."/>
            <person name="Jarju S."/>
            <person name="Secka A."/>
            <person name="Antonio M."/>
            <person name="Oren A."/>
            <person name="Chaudhuri R.R."/>
            <person name="La Ragione R."/>
            <person name="Hildebrand F."/>
            <person name="Pallen M.J."/>
        </authorList>
    </citation>
    <scope>NUCLEOTIDE SEQUENCE</scope>
    <source>
        <strain evidence="2">1068</strain>
    </source>
</reference>
<dbReference type="Gene3D" id="3.10.290.30">
    <property type="entry name" value="MM3350-like"/>
    <property type="match status" value="1"/>
</dbReference>
<gene>
    <name evidence="2" type="ORF">H9809_03510</name>
</gene>
<sequence>MRGYQLKITIKGSSPPIWRRVIVPEKLSFGNLDKIIQFLFGWTHSHLYCFKIPKKNRYFSPDSDFVEEDAEGKAIDEWFQEKAKIEYIYDYGDDWKHEILVEKIVDYDSRFPKVVKYKGPNMIEDCGGIWGFYEVIDQAEAFDMEAANLYMEKHMIFPEFQEEDEDMYWEEEGEESFFEEAKIISMSKEETFLKNIFEQYTKDNLATIARDNGFIGYGRLKKDEMIERLVNQLLDDAHMTQVLMDTEEEELGIFQEAMGEPTYLDEYMVSISRLFSFYCGYTQDGLVIVPKDVEKKFKKLYNKNLRLALTKKWELMDYCRSAIYLYGLIGLKNLAKIYKKYENASVKEEEFIQAVASDEEMMVKDGCLMDVRLGQLEAHKSMLAYQEKHQMYIPETKEEFLSYGRLESQEPNQNTQPMIDFLVEKIGDDYSQAMMEFYFLQEMLRDNYSNKEIADIILSGKKGRNYLRKSLEKEIRHMRRHIRTWQDLGFTQDEIERAENQRLLEAGNVMANQAWNQAQASQKDNLVSFPTGKKIYPNDPCPCGSGKKYKHCCGKCK</sequence>
<accession>A0A9D2FR33</accession>
<dbReference type="Pfam" id="PF02810">
    <property type="entry name" value="SEC-C"/>
    <property type="match status" value="1"/>
</dbReference>
<dbReference type="Pfam" id="PF07929">
    <property type="entry name" value="PRiA4_ORF3"/>
    <property type="match status" value="1"/>
</dbReference>
<dbReference type="SUPFAM" id="SSF103642">
    <property type="entry name" value="Sec-C motif"/>
    <property type="match status" value="1"/>
</dbReference>
<dbReference type="InterPro" id="IPR024047">
    <property type="entry name" value="MM3350-like_sf"/>
</dbReference>
<dbReference type="EMBL" id="DXBG01000083">
    <property type="protein sequence ID" value="HIZ64960.1"/>
    <property type="molecule type" value="Genomic_DNA"/>
</dbReference>
<evidence type="ECO:0000313" key="3">
    <source>
        <dbReference type="Proteomes" id="UP000824056"/>
    </source>
</evidence>
<protein>
    <submittedName>
        <fullName evidence="2">SEC-C domain-containing protein</fullName>
    </submittedName>
</protein>
<organism evidence="2 3">
    <name type="scientific">Candidatus Blautia pullicola</name>
    <dbReference type="NCBI Taxonomy" id="2838498"/>
    <lineage>
        <taxon>Bacteria</taxon>
        <taxon>Bacillati</taxon>
        <taxon>Bacillota</taxon>
        <taxon>Clostridia</taxon>
        <taxon>Lachnospirales</taxon>
        <taxon>Lachnospiraceae</taxon>
        <taxon>Blautia</taxon>
    </lineage>
</organism>
<dbReference type="PANTHER" id="PTHR41878:SF1">
    <property type="entry name" value="TNPR PROTEIN"/>
    <property type="match status" value="1"/>
</dbReference>
<reference evidence="2" key="2">
    <citation type="submission" date="2021-04" db="EMBL/GenBank/DDBJ databases">
        <authorList>
            <person name="Gilroy R."/>
        </authorList>
    </citation>
    <scope>NUCLEOTIDE SEQUENCE</scope>
    <source>
        <strain evidence="2">1068</strain>
    </source>
</reference>
<evidence type="ECO:0000313" key="2">
    <source>
        <dbReference type="EMBL" id="HIZ64960.1"/>
    </source>
</evidence>
<dbReference type="Proteomes" id="UP000824056">
    <property type="component" value="Unassembled WGS sequence"/>
</dbReference>
<name>A0A9D2FR33_9FIRM</name>
<dbReference type="InterPro" id="IPR012912">
    <property type="entry name" value="Plasmid_pRiA4b_Orf3-like"/>
</dbReference>
<dbReference type="InterPro" id="IPR004027">
    <property type="entry name" value="SEC_C_motif"/>
</dbReference>
<comment type="caution">
    <text evidence="2">The sequence shown here is derived from an EMBL/GenBank/DDBJ whole genome shotgun (WGS) entry which is preliminary data.</text>
</comment>
<dbReference type="Gene3D" id="3.10.450.50">
    <property type="match status" value="1"/>
</dbReference>
<proteinExistence type="predicted"/>